<evidence type="ECO:0000256" key="1">
    <source>
        <dbReference type="SAM" id="MobiDB-lite"/>
    </source>
</evidence>
<feature type="region of interest" description="Disordered" evidence="1">
    <location>
        <begin position="133"/>
        <end position="178"/>
    </location>
</feature>
<evidence type="ECO:0000313" key="3">
    <source>
        <dbReference type="Proteomes" id="UP001179121"/>
    </source>
</evidence>
<gene>
    <name evidence="2" type="ORF">DNFV4_03071</name>
</gene>
<reference evidence="2" key="1">
    <citation type="submission" date="2022-10" db="EMBL/GenBank/DDBJ databases">
        <authorList>
            <person name="Koch H."/>
        </authorList>
    </citation>
    <scope>NUCLEOTIDE SEQUENCE</scope>
    <source>
        <strain evidence="2">DNF</strain>
    </source>
</reference>
<keyword evidence="3" id="KW-1185">Reference proteome</keyword>
<evidence type="ECO:0000313" key="2">
    <source>
        <dbReference type="EMBL" id="CAI4032641.1"/>
    </source>
</evidence>
<dbReference type="KEGG" id="nti:DNFV4_03071"/>
<evidence type="ECO:0008006" key="4">
    <source>
        <dbReference type="Google" id="ProtNLM"/>
    </source>
</evidence>
<dbReference type="PANTHER" id="PTHR34547">
    <property type="entry name" value="YACP-LIKE NYN DOMAIN PROTEIN"/>
    <property type="match status" value="1"/>
</dbReference>
<dbReference type="InterPro" id="IPR010298">
    <property type="entry name" value="YacP-like"/>
</dbReference>
<dbReference type="Pfam" id="PF05991">
    <property type="entry name" value="NYN_YacP"/>
    <property type="match status" value="1"/>
</dbReference>
<accession>A0AA86T6P7</accession>
<name>A0AA86T6P7_9BACT</name>
<organism evidence="2 3">
    <name type="scientific">Nitrospira tepida</name>
    <dbReference type="NCBI Taxonomy" id="2973512"/>
    <lineage>
        <taxon>Bacteria</taxon>
        <taxon>Pseudomonadati</taxon>
        <taxon>Nitrospirota</taxon>
        <taxon>Nitrospiria</taxon>
        <taxon>Nitrospirales</taxon>
        <taxon>Nitrospiraceae</taxon>
        <taxon>Nitrospira</taxon>
    </lineage>
</organism>
<sequence length="178" mass="19992">MAQHVIVDGYNLLGFLYAGAAKPAFAGDAVREELVGDLSAYHARKGHPLTVVFDGWKEGMPVERREFRSGVEIVYSRRGERADQVIQRLAMQYRRDCAVVSSDREVSDCARQAGAFVMGAAEFAARLRTGKPTPAFSAWQKDGDGDQDDRRRRPNEKKGNPRKLPKAVRVRQRKLRGF</sequence>
<dbReference type="RefSeq" id="WP_289269362.1">
    <property type="nucleotide sequence ID" value="NZ_OX365700.1"/>
</dbReference>
<protein>
    <recommendedName>
        <fullName evidence="4">NYN domain-containing protein</fullName>
    </recommendedName>
</protein>
<proteinExistence type="predicted"/>
<dbReference type="Proteomes" id="UP001179121">
    <property type="component" value="Chromosome"/>
</dbReference>
<feature type="compositionally biased region" description="Basic residues" evidence="1">
    <location>
        <begin position="160"/>
        <end position="178"/>
    </location>
</feature>
<dbReference type="PANTHER" id="PTHR34547:SF1">
    <property type="entry name" value="YACP-LIKE NYN DOMAIN PROTEIN"/>
    <property type="match status" value="1"/>
</dbReference>
<dbReference type="AlphaFoldDB" id="A0AA86T6P7"/>
<dbReference type="EMBL" id="OX365700">
    <property type="protein sequence ID" value="CAI4032641.1"/>
    <property type="molecule type" value="Genomic_DNA"/>
</dbReference>
<feature type="compositionally biased region" description="Basic and acidic residues" evidence="1">
    <location>
        <begin position="141"/>
        <end position="159"/>
    </location>
</feature>